<organism evidence="2">
    <name type="scientific">Myoviridae sp. ctPuP5</name>
    <dbReference type="NCBI Taxonomy" id="2823543"/>
    <lineage>
        <taxon>Viruses</taxon>
        <taxon>Duplodnaviria</taxon>
        <taxon>Heunggongvirae</taxon>
        <taxon>Uroviricota</taxon>
        <taxon>Caudoviricetes</taxon>
    </lineage>
</organism>
<accession>A0A8S5L9N2</accession>
<dbReference type="GO" id="GO:0030983">
    <property type="term" value="F:mismatched DNA binding"/>
    <property type="evidence" value="ECO:0007669"/>
    <property type="project" value="InterPro"/>
</dbReference>
<dbReference type="Gene3D" id="3.40.1170.10">
    <property type="entry name" value="DNA repair protein MutS, domain I"/>
    <property type="match status" value="1"/>
</dbReference>
<feature type="domain" description="DNA mismatch repair protein MutS-like N-terminal" evidence="1">
    <location>
        <begin position="19"/>
        <end position="81"/>
    </location>
</feature>
<dbReference type="InterPro" id="IPR007695">
    <property type="entry name" value="DNA_mismatch_repair_MutS-lik_N"/>
</dbReference>
<reference evidence="2" key="1">
    <citation type="journal article" date="2021" name="Proc. Natl. Acad. Sci. U.S.A.">
        <title>A Catalog of Tens of Thousands of Viruses from Human Metagenomes Reveals Hidden Associations with Chronic Diseases.</title>
        <authorList>
            <person name="Tisza M.J."/>
            <person name="Buck C.B."/>
        </authorList>
    </citation>
    <scope>NUCLEOTIDE SEQUENCE</scope>
    <source>
        <strain evidence="2">CtPuP5</strain>
    </source>
</reference>
<dbReference type="Pfam" id="PF01624">
    <property type="entry name" value="MutS_I"/>
    <property type="match status" value="1"/>
</dbReference>
<dbReference type="InterPro" id="IPR016151">
    <property type="entry name" value="DNA_mismatch_repair_MutS_N"/>
</dbReference>
<evidence type="ECO:0000313" key="2">
    <source>
        <dbReference type="EMBL" id="DAD66621.1"/>
    </source>
</evidence>
<sequence>MDIRSKVFETVENAVNNDKRYNEYFIIVRGDGFYYVVGKDAITLRLILDLNSCKDMVSFASDKLDEILSKIIRNGFRVAIIPIK</sequence>
<proteinExistence type="predicted"/>
<evidence type="ECO:0000259" key="1">
    <source>
        <dbReference type="Pfam" id="PF01624"/>
    </source>
</evidence>
<name>A0A8S5L9N2_9CAUD</name>
<dbReference type="EMBL" id="BK014662">
    <property type="protein sequence ID" value="DAD66621.1"/>
    <property type="molecule type" value="Genomic_DNA"/>
</dbReference>
<dbReference type="SUPFAM" id="SSF55271">
    <property type="entry name" value="DNA repair protein MutS, domain I"/>
    <property type="match status" value="1"/>
</dbReference>
<dbReference type="GO" id="GO:0005524">
    <property type="term" value="F:ATP binding"/>
    <property type="evidence" value="ECO:0007669"/>
    <property type="project" value="InterPro"/>
</dbReference>
<dbReference type="GO" id="GO:0006298">
    <property type="term" value="P:mismatch repair"/>
    <property type="evidence" value="ECO:0007669"/>
    <property type="project" value="InterPro"/>
</dbReference>
<protein>
    <submittedName>
        <fullName evidence="2">DNA mismatch repair protein</fullName>
    </submittedName>
</protein>